<dbReference type="Proteomes" id="UP000298138">
    <property type="component" value="Unassembled WGS sequence"/>
</dbReference>
<gene>
    <name evidence="2" type="ORF">EX30DRAFT_338883</name>
</gene>
<dbReference type="OrthoDB" id="5394254at2759"/>
<feature type="transmembrane region" description="Helical" evidence="1">
    <location>
        <begin position="27"/>
        <end position="47"/>
    </location>
</feature>
<feature type="transmembrane region" description="Helical" evidence="1">
    <location>
        <begin position="292"/>
        <end position="315"/>
    </location>
</feature>
<proteinExistence type="predicted"/>
<accession>A0A4S2N550</accession>
<reference evidence="2 3" key="1">
    <citation type="submission" date="2019-04" db="EMBL/GenBank/DDBJ databases">
        <title>Comparative genomics and transcriptomics to analyze fruiting body development in filamentous ascomycetes.</title>
        <authorList>
            <consortium name="DOE Joint Genome Institute"/>
            <person name="Lutkenhaus R."/>
            <person name="Traeger S."/>
            <person name="Breuer J."/>
            <person name="Kuo A."/>
            <person name="Lipzen A."/>
            <person name="Pangilinan J."/>
            <person name="Dilworth D."/>
            <person name="Sandor L."/>
            <person name="Poggeler S."/>
            <person name="Barry K."/>
            <person name="Grigoriev I.V."/>
            <person name="Nowrousian M."/>
        </authorList>
    </citation>
    <scope>NUCLEOTIDE SEQUENCE [LARGE SCALE GENOMIC DNA]</scope>
    <source>
        <strain evidence="2 3">CBS 389.68</strain>
    </source>
</reference>
<dbReference type="InParanoid" id="A0A4S2N550"/>
<dbReference type="AlphaFoldDB" id="A0A4S2N550"/>
<keyword evidence="1" id="KW-1133">Transmembrane helix</keyword>
<evidence type="ECO:0000313" key="3">
    <source>
        <dbReference type="Proteomes" id="UP000298138"/>
    </source>
</evidence>
<protein>
    <submittedName>
        <fullName evidence="2">Uncharacterized protein</fullName>
    </submittedName>
</protein>
<keyword evidence="1" id="KW-0472">Membrane</keyword>
<dbReference type="EMBL" id="ML220113">
    <property type="protein sequence ID" value="TGZ84350.1"/>
    <property type="molecule type" value="Genomic_DNA"/>
</dbReference>
<evidence type="ECO:0000256" key="1">
    <source>
        <dbReference type="SAM" id="Phobius"/>
    </source>
</evidence>
<sequence>MPVTQPQPVSPLRRAANAIPSSVKPPLAVILNIAFTSFFTYLTATWIPTTQANHDAIYRTLNQLSDYYGLAAIKTVEMLGYWIQGWDATQASALHILSRAPILHFTHTYDPLHAPLVPSVLAETLIHLLSVYLPLRFLRPSTTKKTFSCDLSRIVQSLFAASIYQLALHVASEKFLTDWLIKNGWEMEQWGATRIGYAVETLNFTRTGLMLPVGWAMAEILGYKSKQEELQEAKDEDEDEDVVEGLLGYFLNNWRKLRPETRRVIRRTVLVMTYQVFGATSDASQLKGGNFFGAVGIGGAWVVSTLLVGPALGWVERG</sequence>
<evidence type="ECO:0000313" key="2">
    <source>
        <dbReference type="EMBL" id="TGZ84350.1"/>
    </source>
</evidence>
<keyword evidence="1" id="KW-0812">Transmembrane</keyword>
<keyword evidence="3" id="KW-1185">Reference proteome</keyword>
<name>A0A4S2N550_9PEZI</name>
<organism evidence="2 3">
    <name type="scientific">Ascodesmis nigricans</name>
    <dbReference type="NCBI Taxonomy" id="341454"/>
    <lineage>
        <taxon>Eukaryota</taxon>
        <taxon>Fungi</taxon>
        <taxon>Dikarya</taxon>
        <taxon>Ascomycota</taxon>
        <taxon>Pezizomycotina</taxon>
        <taxon>Pezizomycetes</taxon>
        <taxon>Pezizales</taxon>
        <taxon>Ascodesmidaceae</taxon>
        <taxon>Ascodesmis</taxon>
    </lineage>
</organism>